<dbReference type="PANTHER" id="PTHR34825:SF2">
    <property type="entry name" value="AAA-ATPASE-LIKE DOMAIN-CONTAINING PROTEIN"/>
    <property type="match status" value="1"/>
</dbReference>
<reference evidence="2 3" key="1">
    <citation type="submission" date="2018-08" db="EMBL/GenBank/DDBJ databases">
        <title>A genome reference for cultivated species of the human gut microbiota.</title>
        <authorList>
            <person name="Zou Y."/>
            <person name="Xue W."/>
            <person name="Luo G."/>
        </authorList>
    </citation>
    <scope>NUCLEOTIDE SEQUENCE [LARGE SCALE GENOMIC DNA]</scope>
    <source>
        <strain evidence="2 3">AF14-7</strain>
    </source>
</reference>
<feature type="non-terminal residue" evidence="2">
    <location>
        <position position="148"/>
    </location>
</feature>
<name>A0A412VUW0_9BACE</name>
<protein>
    <submittedName>
        <fullName evidence="2">AAA family ATPase</fullName>
    </submittedName>
</protein>
<gene>
    <name evidence="2" type="ORF">DWW25_14445</name>
</gene>
<proteinExistence type="predicted"/>
<feature type="domain" description="AAA-ATPase-like" evidence="1">
    <location>
        <begin position="11"/>
        <end position="131"/>
    </location>
</feature>
<accession>A0A412VUW0</accession>
<organism evidence="2 3">
    <name type="scientific">Bacteroides xylanisolvens</name>
    <dbReference type="NCBI Taxonomy" id="371601"/>
    <lineage>
        <taxon>Bacteria</taxon>
        <taxon>Pseudomonadati</taxon>
        <taxon>Bacteroidota</taxon>
        <taxon>Bacteroidia</taxon>
        <taxon>Bacteroidales</taxon>
        <taxon>Bacteroidaceae</taxon>
        <taxon>Bacteroides</taxon>
    </lineage>
</organism>
<evidence type="ECO:0000313" key="3">
    <source>
        <dbReference type="Proteomes" id="UP000283369"/>
    </source>
</evidence>
<dbReference type="Pfam" id="PF09820">
    <property type="entry name" value="AAA-ATPase_like"/>
    <property type="match status" value="1"/>
</dbReference>
<dbReference type="PANTHER" id="PTHR34825">
    <property type="entry name" value="CONSERVED PROTEIN, WITH A WEAK D-GALACTARATE DEHYDRATASE/ALTRONATE HYDROLASE DOMAIN"/>
    <property type="match status" value="1"/>
</dbReference>
<comment type="caution">
    <text evidence="2">The sequence shown here is derived from an EMBL/GenBank/DDBJ whole genome shotgun (WGS) entry which is preliminary data.</text>
</comment>
<evidence type="ECO:0000259" key="1">
    <source>
        <dbReference type="Pfam" id="PF09820"/>
    </source>
</evidence>
<dbReference type="AlphaFoldDB" id="A0A412VUW0"/>
<dbReference type="EMBL" id="QRYV01000033">
    <property type="protein sequence ID" value="RGV13443.1"/>
    <property type="molecule type" value="Genomic_DNA"/>
</dbReference>
<dbReference type="InterPro" id="IPR018631">
    <property type="entry name" value="AAA-ATPase-like_dom"/>
</dbReference>
<dbReference type="Proteomes" id="UP000283369">
    <property type="component" value="Unassembled WGS sequence"/>
</dbReference>
<evidence type="ECO:0000313" key="2">
    <source>
        <dbReference type="EMBL" id="RGV13443.1"/>
    </source>
</evidence>
<dbReference type="RefSeq" id="WP_182019621.1">
    <property type="nucleotide sequence ID" value="NZ_QRYV01000033.1"/>
</dbReference>
<sequence>MNQLVKRKRIPYGMMNFIDVREDDCYYVDKTHYIPLIENANKYFFYIRPRRFGKSLTISMLHHYYNILEADKFEKWYGDLYIGKHPTPERNSYLIIYLNFAVVNAELNSYRQSLDAHCNTEFNFFCDVYAQYLPEGIKEEMNKKKGAV</sequence>